<reference evidence="2" key="1">
    <citation type="submission" date="2015-08" db="EMBL/GenBank/DDBJ databases">
        <authorList>
            <person name="Varghese N."/>
        </authorList>
    </citation>
    <scope>NUCLEOTIDE SEQUENCE [LARGE SCALE GENOMIC DNA]</scope>
    <source>
        <strain evidence="2">DSM 17901</strain>
    </source>
</reference>
<dbReference type="EMBL" id="CYHA01000004">
    <property type="protein sequence ID" value="CUA84851.1"/>
    <property type="molecule type" value="Genomic_DNA"/>
</dbReference>
<dbReference type="RefSeq" id="WP_055434159.1">
    <property type="nucleotide sequence ID" value="NZ_CYHA01000004.1"/>
</dbReference>
<gene>
    <name evidence="1" type="ORF">Ga0061063_2211</name>
</gene>
<evidence type="ECO:0000313" key="1">
    <source>
        <dbReference type="EMBL" id="CUA84851.1"/>
    </source>
</evidence>
<dbReference type="AlphaFoldDB" id="A0A0K6H1Z6"/>
<sequence length="69" mass="7875">MGSVSVWQLPVFPSSGKRPETPLLEEALSNRDQQTAKCFALYTTRLEVKRKRVVMHADVDGMLFFRFSA</sequence>
<keyword evidence="2" id="KW-1185">Reference proteome</keyword>
<organism evidence="1 2">
    <name type="scientific">Gulbenkiania indica</name>
    <dbReference type="NCBI Taxonomy" id="375574"/>
    <lineage>
        <taxon>Bacteria</taxon>
        <taxon>Pseudomonadati</taxon>
        <taxon>Pseudomonadota</taxon>
        <taxon>Betaproteobacteria</taxon>
        <taxon>Neisseriales</taxon>
        <taxon>Chromobacteriaceae</taxon>
        <taxon>Gulbenkiania</taxon>
    </lineage>
</organism>
<dbReference type="Proteomes" id="UP000243535">
    <property type="component" value="Unassembled WGS sequence"/>
</dbReference>
<protein>
    <submittedName>
        <fullName evidence="1">Uncharacterized protein</fullName>
    </submittedName>
</protein>
<proteinExistence type="predicted"/>
<name>A0A0K6H1Z6_9NEIS</name>
<evidence type="ECO:0000313" key="2">
    <source>
        <dbReference type="Proteomes" id="UP000243535"/>
    </source>
</evidence>
<accession>A0A0K6H1Z6</accession>